<dbReference type="RefSeq" id="WP_109358374.1">
    <property type="nucleotide sequence ID" value="NZ_QFRJ01000002.1"/>
</dbReference>
<evidence type="ECO:0000256" key="2">
    <source>
        <dbReference type="SAM" id="MobiDB-lite"/>
    </source>
</evidence>
<feature type="coiled-coil region" evidence="1">
    <location>
        <begin position="19"/>
        <end position="46"/>
    </location>
</feature>
<proteinExistence type="predicted"/>
<reference evidence="3 4" key="2">
    <citation type="submission" date="2018-05" db="EMBL/GenBank/DDBJ databases">
        <authorList>
            <person name="Lanie J.A."/>
            <person name="Ng W.-L."/>
            <person name="Kazmierczak K.M."/>
            <person name="Andrzejewski T.M."/>
            <person name="Davidsen T.M."/>
            <person name="Wayne K.J."/>
            <person name="Tettelin H."/>
            <person name="Glass J.I."/>
            <person name="Rusch D."/>
            <person name="Podicherti R."/>
            <person name="Tsui H.-C.T."/>
            <person name="Winkler M.E."/>
        </authorList>
    </citation>
    <scope>NUCLEOTIDE SEQUENCE [LARGE SCALE GENOMIC DNA]</scope>
    <source>
        <strain evidence="3 4">C305</strain>
    </source>
</reference>
<dbReference type="Proteomes" id="UP000245370">
    <property type="component" value="Unassembled WGS sequence"/>
</dbReference>
<accession>A0A2U2XEN3</accession>
<organism evidence="3 4">
    <name type="scientific">Brumimicrobium oceani</name>
    <dbReference type="NCBI Taxonomy" id="2100725"/>
    <lineage>
        <taxon>Bacteria</taxon>
        <taxon>Pseudomonadati</taxon>
        <taxon>Bacteroidota</taxon>
        <taxon>Flavobacteriia</taxon>
        <taxon>Flavobacteriales</taxon>
        <taxon>Crocinitomicaceae</taxon>
        <taxon>Brumimicrobium</taxon>
    </lineage>
</organism>
<dbReference type="AlphaFoldDB" id="A0A2U2XEN3"/>
<protein>
    <submittedName>
        <fullName evidence="3">Uncharacterized protein</fullName>
    </submittedName>
</protein>
<evidence type="ECO:0000313" key="4">
    <source>
        <dbReference type="Proteomes" id="UP000245370"/>
    </source>
</evidence>
<gene>
    <name evidence="3" type="ORF">DIT68_03215</name>
</gene>
<feature type="compositionally biased region" description="Basic residues" evidence="2">
    <location>
        <begin position="356"/>
        <end position="365"/>
    </location>
</feature>
<keyword evidence="4" id="KW-1185">Reference proteome</keyword>
<keyword evidence="1" id="KW-0175">Coiled coil</keyword>
<feature type="compositionally biased region" description="Basic residues" evidence="2">
    <location>
        <begin position="333"/>
        <end position="342"/>
    </location>
</feature>
<name>A0A2U2XEN3_9FLAO</name>
<comment type="caution">
    <text evidence="3">The sequence shown here is derived from an EMBL/GenBank/DDBJ whole genome shotgun (WGS) entry which is preliminary data.</text>
</comment>
<dbReference type="OrthoDB" id="788168at2"/>
<evidence type="ECO:0000313" key="3">
    <source>
        <dbReference type="EMBL" id="PWH86262.1"/>
    </source>
</evidence>
<reference evidence="3 4" key="1">
    <citation type="submission" date="2018-05" db="EMBL/GenBank/DDBJ databases">
        <title>Brumimicrobium oceani sp. nov., isolated from coastal sediment.</title>
        <authorList>
            <person name="Kou Y."/>
        </authorList>
    </citation>
    <scope>NUCLEOTIDE SEQUENCE [LARGE SCALE GENOMIC DNA]</scope>
    <source>
        <strain evidence="3 4">C305</strain>
    </source>
</reference>
<feature type="region of interest" description="Disordered" evidence="2">
    <location>
        <begin position="304"/>
        <end position="365"/>
    </location>
</feature>
<dbReference type="EMBL" id="QFRJ01000002">
    <property type="protein sequence ID" value="PWH86262.1"/>
    <property type="molecule type" value="Genomic_DNA"/>
</dbReference>
<sequence length="365" mass="43007">MKYIVLLFIFTLFTSTTFSQKNEEKLREKEQELSLLLNELRSIKGDEEIDKLNEKFKKELGKTLEIDGAFDYPFSSLKTIGKIHSQDKLVRVITWNTQYEDLSHNYFSFILKKDERRDKVYITELNRVKQPFMMIQNESVNHENWYGALYYEIIDVERRNRTYYTLLGYDANNQSSSIKLIDVLYFTGSKPNFGYPFFNTKEGRARRVIFEHANKATMSLKYDDQRNKIIFDHLTPESPGLKEFRSHYIPDMSYDAYNWDGKQWILEEDIIAINKKESDKVYLKAYDAKLDSVVTIEDKKKWINPEDPNAAVSGGRHQAITPEDVGEENKKGNKEKKKKSKAKEKNKGESYSNIKGGKKRKKKRR</sequence>
<evidence type="ECO:0000256" key="1">
    <source>
        <dbReference type="SAM" id="Coils"/>
    </source>
</evidence>